<keyword evidence="1" id="KW-0812">Transmembrane</keyword>
<comment type="caution">
    <text evidence="2">The sequence shown here is derived from an EMBL/GenBank/DDBJ whole genome shotgun (WGS) entry which is preliminary data.</text>
</comment>
<proteinExistence type="predicted"/>
<protein>
    <submittedName>
        <fullName evidence="2">Uncharacterized protein</fullName>
    </submittedName>
</protein>
<reference evidence="2" key="1">
    <citation type="journal article" date="2014" name="Int. J. Syst. Evol. Microbiol.">
        <title>Complete genome sequence of Corynebacterium casei LMG S-19264T (=DSM 44701T), isolated from a smear-ripened cheese.</title>
        <authorList>
            <consortium name="US DOE Joint Genome Institute (JGI-PGF)"/>
            <person name="Walter F."/>
            <person name="Albersmeier A."/>
            <person name="Kalinowski J."/>
            <person name="Ruckert C."/>
        </authorList>
    </citation>
    <scope>NUCLEOTIDE SEQUENCE</scope>
    <source>
        <strain evidence="2">KCTC 12870</strain>
    </source>
</reference>
<gene>
    <name evidence="2" type="ORF">GCM10007047_02220</name>
</gene>
<dbReference type="Proteomes" id="UP000642829">
    <property type="component" value="Unassembled WGS sequence"/>
</dbReference>
<keyword evidence="1" id="KW-0472">Membrane</keyword>
<feature type="transmembrane region" description="Helical" evidence="1">
    <location>
        <begin position="12"/>
        <end position="34"/>
    </location>
</feature>
<keyword evidence="1" id="KW-1133">Transmembrane helix</keyword>
<keyword evidence="3" id="KW-1185">Reference proteome</keyword>
<accession>A0A8J3GCU0</accession>
<sequence>MDNNSADFQVKLSPIASIAVILILLLGTGGLYLAKPELFAKITKQATNTSMKTLSQESYLPQIESSLKTFLKSAVIRQLIENKATQTEFDAVKDIQIESINADPRGYFKNELAFWHSTDLRNVELKIGFKTGGKSYQAEGEFTVSGASDRISMDYANLVK</sequence>
<evidence type="ECO:0000313" key="3">
    <source>
        <dbReference type="Proteomes" id="UP000642829"/>
    </source>
</evidence>
<reference evidence="2" key="2">
    <citation type="submission" date="2020-09" db="EMBL/GenBank/DDBJ databases">
        <authorList>
            <person name="Sun Q."/>
            <person name="Kim S."/>
        </authorList>
    </citation>
    <scope>NUCLEOTIDE SEQUENCE</scope>
    <source>
        <strain evidence="2">KCTC 12870</strain>
    </source>
</reference>
<dbReference type="AlphaFoldDB" id="A0A8J3GCU0"/>
<organism evidence="2 3">
    <name type="scientific">Cerasicoccus arenae</name>
    <dbReference type="NCBI Taxonomy" id="424488"/>
    <lineage>
        <taxon>Bacteria</taxon>
        <taxon>Pseudomonadati</taxon>
        <taxon>Verrucomicrobiota</taxon>
        <taxon>Opitutia</taxon>
        <taxon>Puniceicoccales</taxon>
        <taxon>Cerasicoccaceae</taxon>
        <taxon>Cerasicoccus</taxon>
    </lineage>
</organism>
<dbReference type="RefSeq" id="WP_189510984.1">
    <property type="nucleotide sequence ID" value="NZ_BMXG01000001.1"/>
</dbReference>
<evidence type="ECO:0000313" key="2">
    <source>
        <dbReference type="EMBL" id="GHB90922.1"/>
    </source>
</evidence>
<dbReference type="EMBL" id="BMXG01000001">
    <property type="protein sequence ID" value="GHB90922.1"/>
    <property type="molecule type" value="Genomic_DNA"/>
</dbReference>
<name>A0A8J3GCU0_9BACT</name>
<evidence type="ECO:0000256" key="1">
    <source>
        <dbReference type="SAM" id="Phobius"/>
    </source>
</evidence>